<evidence type="ECO:0000313" key="2">
    <source>
        <dbReference type="EMBL" id="XFO73435.1"/>
    </source>
</evidence>
<protein>
    <recommendedName>
        <fullName evidence="1">HTH LytTR-type domain-containing protein</fullName>
    </recommendedName>
</protein>
<dbReference type="Proteomes" id="UP000216052">
    <property type="component" value="Chromosome"/>
</dbReference>
<dbReference type="PROSITE" id="PS50930">
    <property type="entry name" value="HTH_LYTTR"/>
    <property type="match status" value="1"/>
</dbReference>
<name>A0ABZ3J5S2_SPOA4</name>
<accession>A0ABZ3J5S2</accession>
<sequence>MNIRLLCSRALHSLLAEHLDARGWEVGEEGDVTLVERGQEAPDQGVIIRFSPEDLETLTGLFDTRSGRREGIRQVIGGWHESKETFELIPHDRILYIEAMGNSVYLVTPEQSLSVKSKLYELEHALRAKGFIRISKSLIVNIVNVREIVPWFGGRYVLRLTNNKEVEVSRTYMKDFRAFLEI</sequence>
<dbReference type="Gene3D" id="2.20.25.10">
    <property type="match status" value="1"/>
</dbReference>
<evidence type="ECO:0000259" key="1">
    <source>
        <dbReference type="PROSITE" id="PS50930"/>
    </source>
</evidence>
<gene>
    <name evidence="2" type="ORF">SPACI_035340</name>
</gene>
<dbReference type="PANTHER" id="PTHR37299">
    <property type="entry name" value="TRANSCRIPTIONAL REGULATOR-RELATED"/>
    <property type="match status" value="1"/>
</dbReference>
<dbReference type="EMBL" id="CP155571">
    <property type="protein sequence ID" value="XFO73435.1"/>
    <property type="molecule type" value="Genomic_DNA"/>
</dbReference>
<feature type="domain" description="HTH LytTR-type" evidence="1">
    <location>
        <begin position="81"/>
        <end position="182"/>
    </location>
</feature>
<keyword evidence="3" id="KW-1185">Reference proteome</keyword>
<reference evidence="2" key="1">
    <citation type="submission" date="2024-05" db="EMBL/GenBank/DDBJ databases">
        <title>Isolation and characterization of Sporomusa carbonis sp. nov., a carboxydotrophic hydrogenogen in the genus of Sporomusa isolated from a charcoal burning pile.</title>
        <authorList>
            <person name="Boeer T."/>
            <person name="Rosenbaum F."/>
            <person name="Eysell L."/>
            <person name="Mueller V."/>
            <person name="Daniel R."/>
            <person name="Poehlein A."/>
        </authorList>
    </citation>
    <scope>NUCLEOTIDE SEQUENCE [LARGE SCALE GENOMIC DNA]</scope>
    <source>
        <strain evidence="2">DSM 3132</strain>
    </source>
</reference>
<proteinExistence type="predicted"/>
<dbReference type="InterPro" id="IPR007492">
    <property type="entry name" value="LytTR_DNA-bd_dom"/>
</dbReference>
<dbReference type="RefSeq" id="WP_093796256.1">
    <property type="nucleotide sequence ID" value="NZ_CP155571.1"/>
</dbReference>
<dbReference type="Pfam" id="PF04397">
    <property type="entry name" value="LytTR"/>
    <property type="match status" value="1"/>
</dbReference>
<dbReference type="PANTHER" id="PTHR37299:SF4">
    <property type="entry name" value="TRANSCRIPTIONAL REGULATOR"/>
    <property type="match status" value="1"/>
</dbReference>
<dbReference type="SMART" id="SM00850">
    <property type="entry name" value="LytTR"/>
    <property type="match status" value="1"/>
</dbReference>
<organism evidence="2 3">
    <name type="scientific">Sporomusa acidovorans (strain ATCC 49682 / DSM 3132 / Mol)</name>
    <dbReference type="NCBI Taxonomy" id="1123286"/>
    <lineage>
        <taxon>Bacteria</taxon>
        <taxon>Bacillati</taxon>
        <taxon>Bacillota</taxon>
        <taxon>Negativicutes</taxon>
        <taxon>Selenomonadales</taxon>
        <taxon>Sporomusaceae</taxon>
        <taxon>Sporomusa</taxon>
    </lineage>
</organism>
<evidence type="ECO:0000313" key="3">
    <source>
        <dbReference type="Proteomes" id="UP000216052"/>
    </source>
</evidence>
<dbReference type="InterPro" id="IPR046947">
    <property type="entry name" value="LytR-like"/>
</dbReference>
<dbReference type="Gene3D" id="2.40.50.40">
    <property type="match status" value="1"/>
</dbReference>